<evidence type="ECO:0000313" key="2">
    <source>
        <dbReference type="EMBL" id="MBP1044800.1"/>
    </source>
</evidence>
<name>A0ABS4CFM8_9ENTE</name>
<dbReference type="RefSeq" id="WP_209555600.1">
    <property type="nucleotide sequence ID" value="NZ_JAEDXU010000001.1"/>
</dbReference>
<comment type="caution">
    <text evidence="2">The sequence shown here is derived from an EMBL/GenBank/DDBJ whole genome shotgun (WGS) entry which is preliminary data.</text>
</comment>
<proteinExistence type="predicted"/>
<keyword evidence="3" id="KW-1185">Reference proteome</keyword>
<organism evidence="2 3">
    <name type="scientific">Enterococcus larvae</name>
    <dbReference type="NCBI Taxonomy" id="2794352"/>
    <lineage>
        <taxon>Bacteria</taxon>
        <taxon>Bacillati</taxon>
        <taxon>Bacillota</taxon>
        <taxon>Bacilli</taxon>
        <taxon>Lactobacillales</taxon>
        <taxon>Enterococcaceae</taxon>
        <taxon>Enterococcus</taxon>
    </lineage>
</organism>
<feature type="transmembrane region" description="Helical" evidence="1">
    <location>
        <begin position="18"/>
        <end position="41"/>
    </location>
</feature>
<sequence length="204" mass="23188">MNVNLLPKKFIKNRAMEVIIVLSAILFAILIVAFLIAHLFFQTQVRTYTNAVQMAQLEKIGLEKNVVELQQEQSKDMQEFIQVLKGEQKLMEPIMTAISEAANELSLTLTNYDIYLADGDGLDNQLLVGADGTELLPSITVKFRGDLFTNSPSFKDRIEKMEWVYDCQPIAMSRDNEYTESEFVIRLKKAEVPMVAKTEEATDE</sequence>
<evidence type="ECO:0000313" key="3">
    <source>
        <dbReference type="Proteomes" id="UP000673375"/>
    </source>
</evidence>
<gene>
    <name evidence="2" type="ORF">I6N96_00805</name>
</gene>
<keyword evidence="1" id="KW-0812">Transmembrane</keyword>
<dbReference type="EMBL" id="JAEDXU010000001">
    <property type="protein sequence ID" value="MBP1044800.1"/>
    <property type="molecule type" value="Genomic_DNA"/>
</dbReference>
<keyword evidence="1" id="KW-1133">Transmembrane helix</keyword>
<accession>A0ABS4CFM8</accession>
<protein>
    <submittedName>
        <fullName evidence="2">Uncharacterized protein</fullName>
    </submittedName>
</protein>
<evidence type="ECO:0000256" key="1">
    <source>
        <dbReference type="SAM" id="Phobius"/>
    </source>
</evidence>
<keyword evidence="1" id="KW-0472">Membrane</keyword>
<dbReference type="Proteomes" id="UP000673375">
    <property type="component" value="Unassembled WGS sequence"/>
</dbReference>
<reference evidence="2 3" key="1">
    <citation type="submission" date="2020-12" db="EMBL/GenBank/DDBJ databases">
        <title>Vagococcus allomyrinae sp. nov. and Enterococcus lavae sp. nov., isolated from the larvae of Allomyrina dichotoma.</title>
        <authorList>
            <person name="Lee S.D."/>
        </authorList>
    </citation>
    <scope>NUCLEOTIDE SEQUENCE [LARGE SCALE GENOMIC DNA]</scope>
    <source>
        <strain evidence="2 3">BWM-S5</strain>
    </source>
</reference>